<dbReference type="GO" id="GO:0005737">
    <property type="term" value="C:cytoplasm"/>
    <property type="evidence" value="ECO:0007669"/>
    <property type="project" value="TreeGrafter"/>
</dbReference>
<dbReference type="OrthoDB" id="5390558at2759"/>
<protein>
    <recommendedName>
        <fullName evidence="2">Hyaluronan/mRNA-binding protein domain-containing protein</fullName>
    </recommendedName>
</protein>
<feature type="region of interest" description="Disordered" evidence="1">
    <location>
        <begin position="27"/>
        <end position="165"/>
    </location>
</feature>
<feature type="compositionally biased region" description="Basic and acidic residues" evidence="1">
    <location>
        <begin position="47"/>
        <end position="58"/>
    </location>
</feature>
<feature type="region of interest" description="Disordered" evidence="1">
    <location>
        <begin position="244"/>
        <end position="280"/>
    </location>
</feature>
<dbReference type="RefSeq" id="XP_040741952.1">
    <property type="nucleotide sequence ID" value="XM_040890465.1"/>
</dbReference>
<dbReference type="EMBL" id="MCFD01000010">
    <property type="protein sequence ID" value="ORX68138.1"/>
    <property type="molecule type" value="Genomic_DNA"/>
</dbReference>
<evidence type="ECO:0000313" key="3">
    <source>
        <dbReference type="EMBL" id="ORX68138.1"/>
    </source>
</evidence>
<dbReference type="GeneID" id="63807113"/>
<dbReference type="GO" id="GO:0003723">
    <property type="term" value="F:RNA binding"/>
    <property type="evidence" value="ECO:0007669"/>
    <property type="project" value="InterPro"/>
</dbReference>
<feature type="domain" description="Hyaluronan/mRNA-binding protein" evidence="2">
    <location>
        <begin position="106"/>
        <end position="193"/>
    </location>
</feature>
<evidence type="ECO:0000256" key="1">
    <source>
        <dbReference type="SAM" id="MobiDB-lite"/>
    </source>
</evidence>
<dbReference type="PANTHER" id="PTHR12299">
    <property type="entry name" value="HYALURONIC ACID-BINDING PROTEIN 4"/>
    <property type="match status" value="1"/>
</dbReference>
<reference evidence="3 4" key="1">
    <citation type="submission" date="2016-07" db="EMBL/GenBank/DDBJ databases">
        <title>Pervasive Adenine N6-methylation of Active Genes in Fungi.</title>
        <authorList>
            <consortium name="DOE Joint Genome Institute"/>
            <person name="Mondo S.J."/>
            <person name="Dannebaum R.O."/>
            <person name="Kuo R.C."/>
            <person name="Labutti K."/>
            <person name="Haridas S."/>
            <person name="Kuo A."/>
            <person name="Salamov A."/>
            <person name="Ahrendt S.R."/>
            <person name="Lipzen A."/>
            <person name="Sullivan W."/>
            <person name="Andreopoulos W.B."/>
            <person name="Clum A."/>
            <person name="Lindquist E."/>
            <person name="Daum C."/>
            <person name="Ramamoorthy G.K."/>
            <person name="Gryganskyi A."/>
            <person name="Culley D."/>
            <person name="Magnuson J.K."/>
            <person name="James T.Y."/>
            <person name="O'Malley M.A."/>
            <person name="Stajich J.E."/>
            <person name="Spatafora J.W."/>
            <person name="Visel A."/>
            <person name="Grigoriev I.V."/>
        </authorList>
    </citation>
    <scope>NUCLEOTIDE SEQUENCE [LARGE SCALE GENOMIC DNA]</scope>
    <source>
        <strain evidence="3 4">ATCC 12442</strain>
    </source>
</reference>
<keyword evidence="4" id="KW-1185">Reference proteome</keyword>
<dbReference type="InterPro" id="IPR039764">
    <property type="entry name" value="HABP4/SERBP1-like"/>
</dbReference>
<accession>A0A1Y1W3V9</accession>
<name>A0A1Y1W3V9_9FUNG</name>
<comment type="caution">
    <text evidence="3">The sequence shown here is derived from an EMBL/GenBank/DDBJ whole genome shotgun (WGS) entry which is preliminary data.</text>
</comment>
<proteinExistence type="predicted"/>
<gene>
    <name evidence="3" type="ORF">DL89DRAFT_294078</name>
</gene>
<dbReference type="STRING" id="61395.A0A1Y1W3V9"/>
<sequence>MSVASSNPFALLPDNAVDTDVSVQVVKSAKKAAAKTAAATPAAERAQPAERSLKRDYPTRGGHRRTVGRNAGASEETAAYPTHDKSRSRQSARGPRGGRPEGGRPARRQFDRHSGTGLVDSEKKEKQGWLGDDKATVEDGEKAAEQAKKDGQETATPAPEEVEEDVKTLEDYLKERATVSVDTDREIRKANEAGVDKKQLKEAVQFSREEDVFFAPVATQKSRKSKNQKEKVFVDIEQRFVDEQRRGAFRGGRGGQRGGDRRGPRQGRVDVNDQRAFPSL</sequence>
<dbReference type="GO" id="GO:0005634">
    <property type="term" value="C:nucleus"/>
    <property type="evidence" value="ECO:0007669"/>
    <property type="project" value="TreeGrafter"/>
</dbReference>
<dbReference type="Proteomes" id="UP000193922">
    <property type="component" value="Unassembled WGS sequence"/>
</dbReference>
<feature type="compositionally biased region" description="Basic and acidic residues" evidence="1">
    <location>
        <begin position="98"/>
        <end position="152"/>
    </location>
</feature>
<dbReference type="InterPro" id="IPR006861">
    <property type="entry name" value="HABP4_PAIRBP1-bd"/>
</dbReference>
<dbReference type="SMART" id="SM01233">
    <property type="entry name" value="HABP4_PAI-RBP1"/>
    <property type="match status" value="1"/>
</dbReference>
<feature type="compositionally biased region" description="Basic and acidic residues" evidence="1">
    <location>
        <begin position="258"/>
        <end position="273"/>
    </location>
</feature>
<evidence type="ECO:0000259" key="2">
    <source>
        <dbReference type="SMART" id="SM01233"/>
    </source>
</evidence>
<evidence type="ECO:0000313" key="4">
    <source>
        <dbReference type="Proteomes" id="UP000193922"/>
    </source>
</evidence>
<feature type="compositionally biased region" description="Low complexity" evidence="1">
    <location>
        <begin position="34"/>
        <end position="46"/>
    </location>
</feature>
<dbReference type="Gene3D" id="6.10.140.1040">
    <property type="match status" value="1"/>
</dbReference>
<dbReference type="AlphaFoldDB" id="A0A1Y1W3V9"/>
<organism evidence="3 4">
    <name type="scientific">Linderina pennispora</name>
    <dbReference type="NCBI Taxonomy" id="61395"/>
    <lineage>
        <taxon>Eukaryota</taxon>
        <taxon>Fungi</taxon>
        <taxon>Fungi incertae sedis</taxon>
        <taxon>Zoopagomycota</taxon>
        <taxon>Kickxellomycotina</taxon>
        <taxon>Kickxellomycetes</taxon>
        <taxon>Kickxellales</taxon>
        <taxon>Kickxellaceae</taxon>
        <taxon>Linderina</taxon>
    </lineage>
</organism>
<dbReference type="PANTHER" id="PTHR12299:SF17">
    <property type="entry name" value="AT19571P-RELATED"/>
    <property type="match status" value="1"/>
</dbReference>